<reference evidence="2" key="1">
    <citation type="submission" date="2015-05" db="UniProtKB">
        <authorList>
            <consortium name="EnsemblMetazoa"/>
        </authorList>
    </citation>
    <scope>IDENTIFICATION</scope>
</reference>
<protein>
    <submittedName>
        <fullName evidence="2">Tyr recombinase domain-containing protein</fullName>
    </submittedName>
</protein>
<name>T1HRJ1_RHOPR</name>
<proteinExistence type="predicted"/>
<dbReference type="GO" id="GO:0006310">
    <property type="term" value="P:DNA recombination"/>
    <property type="evidence" value="ECO:0007669"/>
    <property type="project" value="InterPro"/>
</dbReference>
<evidence type="ECO:0000259" key="1">
    <source>
        <dbReference type="Pfam" id="PF00589"/>
    </source>
</evidence>
<dbReference type="InterPro" id="IPR002104">
    <property type="entry name" value="Integrase_catalytic"/>
</dbReference>
<dbReference type="Proteomes" id="UP000015103">
    <property type="component" value="Unassembled WGS sequence"/>
</dbReference>
<dbReference type="Pfam" id="PF00589">
    <property type="entry name" value="Phage_integrase"/>
    <property type="match status" value="1"/>
</dbReference>
<dbReference type="GO" id="GO:0003677">
    <property type="term" value="F:DNA binding"/>
    <property type="evidence" value="ECO:0007669"/>
    <property type="project" value="InterPro"/>
</dbReference>
<dbReference type="InterPro" id="IPR013762">
    <property type="entry name" value="Integrase-like_cat_sf"/>
</dbReference>
<keyword evidence="3" id="KW-1185">Reference proteome</keyword>
<accession>T1HRJ1</accession>
<organism evidence="2 3">
    <name type="scientific">Rhodnius prolixus</name>
    <name type="common">Triatomid bug</name>
    <dbReference type="NCBI Taxonomy" id="13249"/>
    <lineage>
        <taxon>Eukaryota</taxon>
        <taxon>Metazoa</taxon>
        <taxon>Ecdysozoa</taxon>
        <taxon>Arthropoda</taxon>
        <taxon>Hexapoda</taxon>
        <taxon>Insecta</taxon>
        <taxon>Pterygota</taxon>
        <taxon>Neoptera</taxon>
        <taxon>Paraneoptera</taxon>
        <taxon>Hemiptera</taxon>
        <taxon>Heteroptera</taxon>
        <taxon>Panheteroptera</taxon>
        <taxon>Cimicomorpha</taxon>
        <taxon>Reduviidae</taxon>
        <taxon>Triatominae</taxon>
        <taxon>Rhodnius</taxon>
    </lineage>
</organism>
<dbReference type="HOGENOM" id="CLU_049005_2_1_1"/>
<dbReference type="InterPro" id="IPR011010">
    <property type="entry name" value="DNA_brk_join_enz"/>
</dbReference>
<dbReference type="InParanoid" id="T1HRJ1"/>
<dbReference type="GO" id="GO:0015074">
    <property type="term" value="P:DNA integration"/>
    <property type="evidence" value="ECO:0007669"/>
    <property type="project" value="InterPro"/>
</dbReference>
<dbReference type="Gene3D" id="1.10.443.10">
    <property type="entry name" value="Intergrase catalytic core"/>
    <property type="match status" value="1"/>
</dbReference>
<dbReference type="VEuPathDB" id="VectorBase:RPRC006661"/>
<dbReference type="EMBL" id="ACPB03025048">
    <property type="status" value="NOT_ANNOTATED_CDS"/>
    <property type="molecule type" value="Genomic_DNA"/>
</dbReference>
<sequence length="117" mass="13153">MLAFSEATRIDCLNLCLADVLNQFRGLNNGGAHIVADVGHEQFSTKTLSAGFRKARKASGLTWERNPPPFHEIRSLAARLYSDEKGRDYAQKLLGHKSSEMTDKYRDVRGAEWAEIE</sequence>
<evidence type="ECO:0000313" key="2">
    <source>
        <dbReference type="EnsemblMetazoa" id="RPRC006661-PA"/>
    </source>
</evidence>
<dbReference type="SUPFAM" id="SSF56349">
    <property type="entry name" value="DNA breaking-rejoining enzymes"/>
    <property type="match status" value="1"/>
</dbReference>
<dbReference type="AlphaFoldDB" id="T1HRJ1"/>
<evidence type="ECO:0000313" key="3">
    <source>
        <dbReference type="Proteomes" id="UP000015103"/>
    </source>
</evidence>
<dbReference type="EnsemblMetazoa" id="RPRC006661-RA">
    <property type="protein sequence ID" value="RPRC006661-PA"/>
    <property type="gene ID" value="RPRC006661"/>
</dbReference>
<feature type="domain" description="Tyr recombinase" evidence="1">
    <location>
        <begin position="38"/>
        <end position="109"/>
    </location>
</feature>